<keyword evidence="9 13" id="KW-0472">Membrane</keyword>
<dbReference type="InterPro" id="IPR006972">
    <property type="entry name" value="BipB-like_C"/>
</dbReference>
<dbReference type="AlphaFoldDB" id="A0A7G3G5K0"/>
<keyword evidence="6" id="KW-1043">Host membrane</keyword>
<dbReference type="GO" id="GO:0016020">
    <property type="term" value="C:membrane"/>
    <property type="evidence" value="ECO:0007669"/>
    <property type="project" value="InterPro"/>
</dbReference>
<feature type="domain" description="IpaB/BipB/SctE N-terminal" evidence="15">
    <location>
        <begin position="81"/>
        <end position="227"/>
    </location>
</feature>
<evidence type="ECO:0000256" key="11">
    <source>
        <dbReference type="ARBA" id="ARBA00035640"/>
    </source>
</evidence>
<sequence length="581" mass="60615">MSDSGVIGRSAYQQHPLAGAVFEKARASEDYVNTAQKAAQALFAVRAGQMGERTAMKGDLNAPVLTPPKQAVAEEAGSMDKLTLLLGQLMELLGDTALSVLEGRLALFKALRQSQTTANKALQEKFDKAISEMEGALDAAKAAEGDYQTALDAAKNAQMAAAEAESALAGMSPDDPEYEATKAARDEAVLNANQAKSKADSAKEVYVQATKTASEKTKAADKIADEIRAQCGNIPAVRQSQEGHLTGVARMTLLMAMFVELVGDNAEASLKNDLSIFEAMQSGRIKEMEKNAEEYEKEVKKAEELNKIMGCVGKILGALLTIVSVVGAAFTGGASLALAAVGIALMVADTVVKAATGVSFMEEAMKPIMEKILKPLMEAIGKAISDALEEFGVDKKTAQMVGSIVGAIAAALAMVVVIAAVAVVGKSAAAKLASSIGKMMGETIKKLVPSVLKDLAKQSSKTLAQGVSRLTKSMGLKTDSVAIKSYGNTMIQVATAGEVANGAAQAGGGIAQGVFIKKAADAMASFTLARFDMEKLDRCLKEAVEIFAKSQSITQGLLAQMSQTLEAHDATGRAVLRNSHA</sequence>
<evidence type="ECO:0000256" key="3">
    <source>
        <dbReference type="ARBA" id="ARBA00018823"/>
    </source>
</evidence>
<keyword evidence="12" id="KW-0175">Coiled coil</keyword>
<proteinExistence type="inferred from homology"/>
<evidence type="ECO:0000259" key="14">
    <source>
        <dbReference type="Pfam" id="PF04888"/>
    </source>
</evidence>
<evidence type="ECO:0000256" key="1">
    <source>
        <dbReference type="ARBA" id="ARBA00004551"/>
    </source>
</evidence>
<protein>
    <recommendedName>
        <fullName evidence="3">Translocator protein BipB</fullName>
    </recommendedName>
</protein>
<dbReference type="EMBL" id="CP025781">
    <property type="protein sequence ID" value="QBC42536.1"/>
    <property type="molecule type" value="Genomic_DNA"/>
</dbReference>
<dbReference type="Pfam" id="PF04888">
    <property type="entry name" value="SseC"/>
    <property type="match status" value="1"/>
</dbReference>
<dbReference type="InterPro" id="IPR032391">
    <property type="entry name" value="IpaB/BipB/SctE_N"/>
</dbReference>
<feature type="domain" description="Translocator protein BipB-like C-terminal" evidence="14">
    <location>
        <begin position="254"/>
        <end position="578"/>
    </location>
</feature>
<evidence type="ECO:0000256" key="13">
    <source>
        <dbReference type="SAM" id="Phobius"/>
    </source>
</evidence>
<dbReference type="Proteomes" id="UP000515917">
    <property type="component" value="Chromosome"/>
</dbReference>
<accession>A0A7G3G5K0</accession>
<keyword evidence="4" id="KW-0964">Secreted</keyword>
<dbReference type="Gene3D" id="1.20.120.330">
    <property type="entry name" value="Nucleotidyltransferases domain 2"/>
    <property type="match status" value="2"/>
</dbReference>
<keyword evidence="7 13" id="KW-1133">Transmembrane helix</keyword>
<dbReference type="Pfam" id="PF16535">
    <property type="entry name" value="T3SSipB"/>
    <property type="match status" value="1"/>
</dbReference>
<dbReference type="KEGG" id="ifl:C1H71_02495"/>
<comment type="subcellular location">
    <subcellularLocation>
        <location evidence="1">Host membrane</location>
    </subcellularLocation>
    <subcellularLocation>
        <location evidence="2">Secreted</location>
    </subcellularLocation>
</comment>
<evidence type="ECO:0000256" key="10">
    <source>
        <dbReference type="ARBA" id="ARBA00025490"/>
    </source>
</evidence>
<evidence type="ECO:0000259" key="15">
    <source>
        <dbReference type="Pfam" id="PF16535"/>
    </source>
</evidence>
<evidence type="ECO:0000256" key="4">
    <source>
        <dbReference type="ARBA" id="ARBA00022525"/>
    </source>
</evidence>
<dbReference type="GO" id="GO:0005576">
    <property type="term" value="C:extracellular region"/>
    <property type="evidence" value="ECO:0007669"/>
    <property type="project" value="UniProtKB-SubCell"/>
</dbReference>
<dbReference type="PRINTS" id="PR01375">
    <property type="entry name" value="BACINVASINB"/>
</dbReference>
<dbReference type="RefSeq" id="WP_130105157.1">
    <property type="nucleotide sequence ID" value="NZ_CP025781.1"/>
</dbReference>
<evidence type="ECO:0000313" key="16">
    <source>
        <dbReference type="EMBL" id="QBC42536.1"/>
    </source>
</evidence>
<feature type="transmembrane region" description="Helical" evidence="13">
    <location>
        <begin position="336"/>
        <end position="361"/>
    </location>
</feature>
<reference evidence="16 17" key="1">
    <citation type="submission" date="2018-01" db="EMBL/GenBank/DDBJ databases">
        <title>Genome sequence of Iodobacter sp. strain PCH194 isolated from Indian Trans-Himalaya.</title>
        <authorList>
            <person name="Kumar V."/>
            <person name="Thakur V."/>
            <person name="Kumar S."/>
            <person name="Singh D."/>
        </authorList>
    </citation>
    <scope>NUCLEOTIDE SEQUENCE [LARGE SCALE GENOMIC DNA]</scope>
    <source>
        <strain evidence="16 17">PCH194</strain>
    </source>
</reference>
<evidence type="ECO:0000256" key="9">
    <source>
        <dbReference type="ARBA" id="ARBA00023136"/>
    </source>
</evidence>
<organism evidence="16 17">
    <name type="scientific">Iodobacter fluviatilis</name>
    <dbReference type="NCBI Taxonomy" id="537"/>
    <lineage>
        <taxon>Bacteria</taxon>
        <taxon>Pseudomonadati</taxon>
        <taxon>Pseudomonadota</taxon>
        <taxon>Betaproteobacteria</taxon>
        <taxon>Neisseriales</taxon>
        <taxon>Chitinibacteraceae</taxon>
        <taxon>Iodobacter</taxon>
    </lineage>
</organism>
<dbReference type="InterPro" id="IPR003895">
    <property type="entry name" value="T3SS_SctE/BipB"/>
</dbReference>
<keyword evidence="8" id="KW-0843">Virulence</keyword>
<evidence type="ECO:0000256" key="2">
    <source>
        <dbReference type="ARBA" id="ARBA00004613"/>
    </source>
</evidence>
<dbReference type="GO" id="GO:0033644">
    <property type="term" value="C:host cell membrane"/>
    <property type="evidence" value="ECO:0007669"/>
    <property type="project" value="UniProtKB-SubCell"/>
</dbReference>
<name>A0A7G3G5K0_9NEIS</name>
<keyword evidence="5 13" id="KW-0812">Transmembrane</keyword>
<gene>
    <name evidence="16" type="ORF">C1H71_02495</name>
</gene>
<comment type="similarity">
    <text evidence="11">Belongs to the SctE/SipB/YopB family.</text>
</comment>
<evidence type="ECO:0000313" key="17">
    <source>
        <dbReference type="Proteomes" id="UP000515917"/>
    </source>
</evidence>
<evidence type="ECO:0000256" key="5">
    <source>
        <dbReference type="ARBA" id="ARBA00022692"/>
    </source>
</evidence>
<feature type="transmembrane region" description="Helical" evidence="13">
    <location>
        <begin position="404"/>
        <end position="425"/>
    </location>
</feature>
<keyword evidence="17" id="KW-1185">Reference proteome</keyword>
<evidence type="ECO:0000256" key="12">
    <source>
        <dbReference type="SAM" id="Coils"/>
    </source>
</evidence>
<evidence type="ECO:0000256" key="7">
    <source>
        <dbReference type="ARBA" id="ARBA00022989"/>
    </source>
</evidence>
<evidence type="ECO:0000256" key="8">
    <source>
        <dbReference type="ARBA" id="ARBA00023026"/>
    </source>
</evidence>
<comment type="function">
    <text evidence="10">Plays a role in the bacterium-induced formation of multinucleated giant cell (MNGC), which is formed after host cell fusion, as well as in the intercellular spreading of bacteria and in the induction of apoptosis in macrophages. May act in concert with other effector proteins to induce fusion of host cell membranes.</text>
</comment>
<feature type="coiled-coil region" evidence="12">
    <location>
        <begin position="278"/>
        <end position="308"/>
    </location>
</feature>
<evidence type="ECO:0000256" key="6">
    <source>
        <dbReference type="ARBA" id="ARBA00022870"/>
    </source>
</evidence>